<evidence type="ECO:0000256" key="1">
    <source>
        <dbReference type="SAM" id="SignalP"/>
    </source>
</evidence>
<dbReference type="VEuPathDB" id="VectorBase:AEPI009707"/>
<organism evidence="2 3">
    <name type="scientific">Anopheles epiroticus</name>
    <dbReference type="NCBI Taxonomy" id="199890"/>
    <lineage>
        <taxon>Eukaryota</taxon>
        <taxon>Metazoa</taxon>
        <taxon>Ecdysozoa</taxon>
        <taxon>Arthropoda</taxon>
        <taxon>Hexapoda</taxon>
        <taxon>Insecta</taxon>
        <taxon>Pterygota</taxon>
        <taxon>Neoptera</taxon>
        <taxon>Endopterygota</taxon>
        <taxon>Diptera</taxon>
        <taxon>Nematocera</taxon>
        <taxon>Culicoidea</taxon>
        <taxon>Culicidae</taxon>
        <taxon>Anophelinae</taxon>
        <taxon>Anopheles</taxon>
    </lineage>
</organism>
<keyword evidence="1" id="KW-0732">Signal</keyword>
<accession>A0A182PRX2</accession>
<feature type="chain" id="PRO_5008131679" evidence="1">
    <location>
        <begin position="20"/>
        <end position="90"/>
    </location>
</feature>
<dbReference type="EnsemblMetazoa" id="AEPI009707-RA">
    <property type="protein sequence ID" value="AEPI009707-PA"/>
    <property type="gene ID" value="AEPI009707"/>
</dbReference>
<sequence>MKSIIALALLVICAAQVQSGCLKTNFLYKTGGVHLPGYGPLGYYYGDGLGLYPHGGFAYGAHYPRSCSCGKCDTCKSVSYPYGYQHWSVV</sequence>
<evidence type="ECO:0000313" key="2">
    <source>
        <dbReference type="EnsemblMetazoa" id="AEPI009707-PA"/>
    </source>
</evidence>
<dbReference type="Proteomes" id="UP000075885">
    <property type="component" value="Unassembled WGS sequence"/>
</dbReference>
<proteinExistence type="predicted"/>
<protein>
    <submittedName>
        <fullName evidence="2">Uncharacterized protein</fullName>
    </submittedName>
</protein>
<dbReference type="AlphaFoldDB" id="A0A182PRX2"/>
<reference evidence="2" key="2">
    <citation type="submission" date="2020-05" db="UniProtKB">
        <authorList>
            <consortium name="EnsemblMetazoa"/>
        </authorList>
    </citation>
    <scope>IDENTIFICATION</scope>
    <source>
        <strain evidence="2">Epiroticus2</strain>
    </source>
</reference>
<keyword evidence="3" id="KW-1185">Reference proteome</keyword>
<reference evidence="3" key="1">
    <citation type="submission" date="2013-03" db="EMBL/GenBank/DDBJ databases">
        <title>The Genome Sequence of Anopheles epiroticus epiroticus2.</title>
        <authorList>
            <consortium name="The Broad Institute Genomics Platform"/>
            <person name="Neafsey D.E."/>
            <person name="Howell P."/>
            <person name="Walker B."/>
            <person name="Young S.K."/>
            <person name="Zeng Q."/>
            <person name="Gargeya S."/>
            <person name="Fitzgerald M."/>
            <person name="Haas B."/>
            <person name="Abouelleil A."/>
            <person name="Allen A.W."/>
            <person name="Alvarado L."/>
            <person name="Arachchi H.M."/>
            <person name="Berlin A.M."/>
            <person name="Chapman S.B."/>
            <person name="Gainer-Dewar J."/>
            <person name="Goldberg J."/>
            <person name="Griggs A."/>
            <person name="Gujja S."/>
            <person name="Hansen M."/>
            <person name="Howarth C."/>
            <person name="Imamovic A."/>
            <person name="Ireland A."/>
            <person name="Larimer J."/>
            <person name="McCowan C."/>
            <person name="Murphy C."/>
            <person name="Pearson M."/>
            <person name="Poon T.W."/>
            <person name="Priest M."/>
            <person name="Roberts A."/>
            <person name="Saif S."/>
            <person name="Shea T."/>
            <person name="Sisk P."/>
            <person name="Sykes S."/>
            <person name="Wortman J."/>
            <person name="Nusbaum C."/>
            <person name="Birren B."/>
        </authorList>
    </citation>
    <scope>NUCLEOTIDE SEQUENCE [LARGE SCALE GENOMIC DNA]</scope>
    <source>
        <strain evidence="3">Epiroticus2</strain>
    </source>
</reference>
<feature type="signal peptide" evidence="1">
    <location>
        <begin position="1"/>
        <end position="19"/>
    </location>
</feature>
<evidence type="ECO:0000313" key="3">
    <source>
        <dbReference type="Proteomes" id="UP000075885"/>
    </source>
</evidence>
<name>A0A182PRX2_9DIPT</name>